<proteinExistence type="predicted"/>
<sequence length="279" mass="31289">MNRNILIFVVIYYAQACHKLKDCESCVDNDCLWYRISKEGEKCIGYEEQIKTGVLLKISNPRLCSKINPVMSTTTKPAPEISIRKPRVVPTTSPSLFNNLSTLEPVISAVGREMVSPSPSSSPSSSPSPSASASASHKSTEFPDVKSPPTRGIPLKNADMDKTHIVNTKTRKILSREIQEDEEEAFKSDVLEPAPEVTSKDTIVSAKSNMRWVSSQSGPEFLCPYQPHDVKATDNWQLNCLVCLENLELAKIKRKRHRLPALDKNIYKKRLYRCLSLIK</sequence>
<keyword evidence="4" id="KW-1185">Reference proteome</keyword>
<evidence type="ECO:0000256" key="2">
    <source>
        <dbReference type="SAM" id="SignalP"/>
    </source>
</evidence>
<feature type="compositionally biased region" description="Low complexity" evidence="1">
    <location>
        <begin position="116"/>
        <end position="136"/>
    </location>
</feature>
<evidence type="ECO:0000256" key="1">
    <source>
        <dbReference type="SAM" id="MobiDB-lite"/>
    </source>
</evidence>
<dbReference type="AlphaFoldDB" id="A0A226DCG5"/>
<accession>A0A226DCG5</accession>
<feature type="region of interest" description="Disordered" evidence="1">
    <location>
        <begin position="113"/>
        <end position="160"/>
    </location>
</feature>
<comment type="caution">
    <text evidence="3">The sequence shown here is derived from an EMBL/GenBank/DDBJ whole genome shotgun (WGS) entry which is preliminary data.</text>
</comment>
<organism evidence="3 4">
    <name type="scientific">Folsomia candida</name>
    <name type="common">Springtail</name>
    <dbReference type="NCBI Taxonomy" id="158441"/>
    <lineage>
        <taxon>Eukaryota</taxon>
        <taxon>Metazoa</taxon>
        <taxon>Ecdysozoa</taxon>
        <taxon>Arthropoda</taxon>
        <taxon>Hexapoda</taxon>
        <taxon>Collembola</taxon>
        <taxon>Entomobryomorpha</taxon>
        <taxon>Isotomoidea</taxon>
        <taxon>Isotomidae</taxon>
        <taxon>Proisotominae</taxon>
        <taxon>Folsomia</taxon>
    </lineage>
</organism>
<keyword evidence="2" id="KW-0732">Signal</keyword>
<evidence type="ECO:0000313" key="3">
    <source>
        <dbReference type="EMBL" id="OXA42331.1"/>
    </source>
</evidence>
<feature type="signal peptide" evidence="2">
    <location>
        <begin position="1"/>
        <end position="16"/>
    </location>
</feature>
<gene>
    <name evidence="3" type="ORF">Fcan01_22854</name>
</gene>
<protein>
    <submittedName>
        <fullName evidence="3">B-cell CLL/lymphoma 9-like protein</fullName>
    </submittedName>
</protein>
<reference evidence="3 4" key="1">
    <citation type="submission" date="2015-12" db="EMBL/GenBank/DDBJ databases">
        <title>The genome of Folsomia candida.</title>
        <authorList>
            <person name="Faddeeva A."/>
            <person name="Derks M.F."/>
            <person name="Anvar Y."/>
            <person name="Smit S."/>
            <person name="Van Straalen N."/>
            <person name="Roelofs D."/>
        </authorList>
    </citation>
    <scope>NUCLEOTIDE SEQUENCE [LARGE SCALE GENOMIC DNA]</scope>
    <source>
        <strain evidence="3 4">VU population</strain>
        <tissue evidence="3">Whole body</tissue>
    </source>
</reference>
<feature type="chain" id="PRO_5012104195" evidence="2">
    <location>
        <begin position="17"/>
        <end position="279"/>
    </location>
</feature>
<name>A0A226DCG5_FOLCA</name>
<dbReference type="Proteomes" id="UP000198287">
    <property type="component" value="Unassembled WGS sequence"/>
</dbReference>
<dbReference type="EMBL" id="LNIX01000026">
    <property type="protein sequence ID" value="OXA42331.1"/>
    <property type="molecule type" value="Genomic_DNA"/>
</dbReference>
<evidence type="ECO:0000313" key="4">
    <source>
        <dbReference type="Proteomes" id="UP000198287"/>
    </source>
</evidence>